<protein>
    <recommendedName>
        <fullName evidence="1">phospholipase D</fullName>
        <ecNumber evidence="1">3.1.4.4</ecNumber>
    </recommendedName>
</protein>
<dbReference type="Gene3D" id="3.30.870.10">
    <property type="entry name" value="Endonuclease Chain A"/>
    <property type="match status" value="3"/>
</dbReference>
<dbReference type="InterPro" id="IPR025202">
    <property type="entry name" value="PLD-like_dom"/>
</dbReference>
<organism evidence="7 8">
    <name type="scientific">Coprinellus micaceus</name>
    <name type="common">Glistening ink-cap mushroom</name>
    <name type="synonym">Coprinus micaceus</name>
    <dbReference type="NCBI Taxonomy" id="71717"/>
    <lineage>
        <taxon>Eukaryota</taxon>
        <taxon>Fungi</taxon>
        <taxon>Dikarya</taxon>
        <taxon>Basidiomycota</taxon>
        <taxon>Agaricomycotina</taxon>
        <taxon>Agaricomycetes</taxon>
        <taxon>Agaricomycetidae</taxon>
        <taxon>Agaricales</taxon>
        <taxon>Agaricineae</taxon>
        <taxon>Psathyrellaceae</taxon>
        <taxon>Coprinellus</taxon>
    </lineage>
</organism>
<dbReference type="Proteomes" id="UP000298030">
    <property type="component" value="Unassembled WGS sequence"/>
</dbReference>
<dbReference type="GO" id="GO:0035556">
    <property type="term" value="P:intracellular signal transduction"/>
    <property type="evidence" value="ECO:0007669"/>
    <property type="project" value="InterPro"/>
</dbReference>
<dbReference type="PANTHER" id="PTHR18896:SF186">
    <property type="entry name" value="PHOSPHOLIPASE D"/>
    <property type="match status" value="1"/>
</dbReference>
<feature type="domain" description="PLD phosphodiesterase" evidence="6">
    <location>
        <begin position="146"/>
        <end position="173"/>
    </location>
</feature>
<evidence type="ECO:0000256" key="5">
    <source>
        <dbReference type="ARBA" id="ARBA00023098"/>
    </source>
</evidence>
<keyword evidence="3" id="KW-0378">Hydrolase</keyword>
<reference evidence="7 8" key="1">
    <citation type="journal article" date="2019" name="Nat. Ecol. Evol.">
        <title>Megaphylogeny resolves global patterns of mushroom evolution.</title>
        <authorList>
            <person name="Varga T."/>
            <person name="Krizsan K."/>
            <person name="Foldi C."/>
            <person name="Dima B."/>
            <person name="Sanchez-Garcia M."/>
            <person name="Sanchez-Ramirez S."/>
            <person name="Szollosi G.J."/>
            <person name="Szarkandi J.G."/>
            <person name="Papp V."/>
            <person name="Albert L."/>
            <person name="Andreopoulos W."/>
            <person name="Angelini C."/>
            <person name="Antonin V."/>
            <person name="Barry K.W."/>
            <person name="Bougher N.L."/>
            <person name="Buchanan P."/>
            <person name="Buyck B."/>
            <person name="Bense V."/>
            <person name="Catcheside P."/>
            <person name="Chovatia M."/>
            <person name="Cooper J."/>
            <person name="Damon W."/>
            <person name="Desjardin D."/>
            <person name="Finy P."/>
            <person name="Geml J."/>
            <person name="Haridas S."/>
            <person name="Hughes K."/>
            <person name="Justo A."/>
            <person name="Karasinski D."/>
            <person name="Kautmanova I."/>
            <person name="Kiss B."/>
            <person name="Kocsube S."/>
            <person name="Kotiranta H."/>
            <person name="LaButti K.M."/>
            <person name="Lechner B.E."/>
            <person name="Liimatainen K."/>
            <person name="Lipzen A."/>
            <person name="Lukacs Z."/>
            <person name="Mihaltcheva S."/>
            <person name="Morgado L.N."/>
            <person name="Niskanen T."/>
            <person name="Noordeloos M.E."/>
            <person name="Ohm R.A."/>
            <person name="Ortiz-Santana B."/>
            <person name="Ovrebo C."/>
            <person name="Racz N."/>
            <person name="Riley R."/>
            <person name="Savchenko A."/>
            <person name="Shiryaev A."/>
            <person name="Soop K."/>
            <person name="Spirin V."/>
            <person name="Szebenyi C."/>
            <person name="Tomsovsky M."/>
            <person name="Tulloss R.E."/>
            <person name="Uehling J."/>
            <person name="Grigoriev I.V."/>
            <person name="Vagvolgyi C."/>
            <person name="Papp T."/>
            <person name="Martin F.M."/>
            <person name="Miettinen O."/>
            <person name="Hibbett D.S."/>
            <person name="Nagy L.G."/>
        </authorList>
    </citation>
    <scope>NUCLEOTIDE SEQUENCE [LARGE SCALE GENOMIC DNA]</scope>
    <source>
        <strain evidence="7 8">FP101781</strain>
    </source>
</reference>
<dbReference type="InterPro" id="IPR001736">
    <property type="entry name" value="PLipase_D/transphosphatidylase"/>
</dbReference>
<dbReference type="CDD" id="cd09138">
    <property type="entry name" value="PLDc_vPLD1_2_yPLD_like_1"/>
    <property type="match status" value="1"/>
</dbReference>
<keyword evidence="4" id="KW-0442">Lipid degradation</keyword>
<evidence type="ECO:0000256" key="1">
    <source>
        <dbReference type="ARBA" id="ARBA00012027"/>
    </source>
</evidence>
<feature type="non-terminal residue" evidence="7">
    <location>
        <position position="1"/>
    </location>
</feature>
<keyword evidence="8" id="KW-1185">Reference proteome</keyword>
<keyword evidence="2" id="KW-0677">Repeat</keyword>
<dbReference type="PROSITE" id="PS50035">
    <property type="entry name" value="PLD"/>
    <property type="match status" value="2"/>
</dbReference>
<dbReference type="Pfam" id="PF13091">
    <property type="entry name" value="PLDc_2"/>
    <property type="match status" value="1"/>
</dbReference>
<dbReference type="SUPFAM" id="SSF56024">
    <property type="entry name" value="Phospholipase D/nuclease"/>
    <property type="match status" value="2"/>
</dbReference>
<dbReference type="OrthoDB" id="14911at2759"/>
<comment type="caution">
    <text evidence="7">The sequence shown here is derived from an EMBL/GenBank/DDBJ whole genome shotgun (WGS) entry which is preliminary data.</text>
</comment>
<dbReference type="GO" id="GO:0009395">
    <property type="term" value="P:phospholipid catabolic process"/>
    <property type="evidence" value="ECO:0007669"/>
    <property type="project" value="TreeGrafter"/>
</dbReference>
<dbReference type="SMART" id="SM00155">
    <property type="entry name" value="PLDc"/>
    <property type="match status" value="2"/>
</dbReference>
<evidence type="ECO:0000313" key="8">
    <source>
        <dbReference type="Proteomes" id="UP000298030"/>
    </source>
</evidence>
<dbReference type="Pfam" id="PF00614">
    <property type="entry name" value="PLDc"/>
    <property type="match status" value="1"/>
</dbReference>
<sequence>RHDEPHEKEQDEIRAQIRAGHRFTSFASERSGNTVKWHIDGHDYMWAISEMLDNAKEAIFILATDWWLTPELYLRRPPAHFPEWRLDQVLLRKAQEGVKIHVVVYKEVTQAMSMSSKHTKNYLEELHPNITVMRHPDHVGAKDSVAIWSHHEKVVVVDNHWAAVGGLDLCFGRWDTHNHPLADVHPTDFSATLFPGQDYNNARVMDFKDVYNYASNALSILNTGRMPWHDVHMTLTGNAVLDIVQHFVERWNEIKKRKYREDERFPWLALPHEPEAAPNEPVSRHPHLHEWKKIGSRYKQRWHGSYHEDDSDHYSQPNNAACRVQVVRSVSDWSHGVLTEDSIQRAYIQLINEAEHFIYIGMFFCKRRRQEGGVITNLIAKALADRIIRAAKEGQKFKVFVAIPEVPGFSGDVKAEAGIKTIMAGQYRTINRGGSSIYEKIRAAGHEPLDYIRFFHLRSYDRLNSPAGYIAQIEENSGVKFHEAQVAHARLYMSQDQFTHYAKSETKQVTVSIPQETTEAIVESDKSVPQTETITVPETDDAAREIVEKFEHGADNLRRDSEVSDSVSQHLLDDRTTLLDEKWLGTEEEELNAYVSELLYIHSKLMIVDDRRVIMGSANINERSQKGDGDSEICLVVEDDDMIDSTMDGEPYQVSRFAATLRRKLFREHLGLIPPQECSSADPEITSFMRPAPHPNEDETGSEQDDLVADPIADATLGLIYGTAKRNTAIFTELFRPVPTNLVRDWAAYDNFVPKVKAGHVIPDVTLDRLKKRLNEVRGSLVECPLDFLIDEKGFHTGPAWNGLGATLPVYV</sequence>
<accession>A0A4Y7SV39</accession>
<dbReference type="STRING" id="71717.A0A4Y7SV39"/>
<dbReference type="GO" id="GO:0004630">
    <property type="term" value="F:phospholipase D activity"/>
    <property type="evidence" value="ECO:0007669"/>
    <property type="project" value="UniProtKB-EC"/>
</dbReference>
<dbReference type="PIRSF" id="PIRSF009376">
    <property type="entry name" value="Phospholipase_D_euk"/>
    <property type="match status" value="1"/>
</dbReference>
<feature type="domain" description="PLD phosphodiesterase" evidence="6">
    <location>
        <begin position="597"/>
        <end position="624"/>
    </location>
</feature>
<gene>
    <name evidence="7" type="ORF">FA13DRAFT_1897210</name>
</gene>
<evidence type="ECO:0000259" key="6">
    <source>
        <dbReference type="PROSITE" id="PS50035"/>
    </source>
</evidence>
<evidence type="ECO:0000256" key="4">
    <source>
        <dbReference type="ARBA" id="ARBA00022963"/>
    </source>
</evidence>
<dbReference type="EMBL" id="QPFP01000054">
    <property type="protein sequence ID" value="TEB25730.1"/>
    <property type="molecule type" value="Genomic_DNA"/>
</dbReference>
<evidence type="ECO:0000256" key="2">
    <source>
        <dbReference type="ARBA" id="ARBA00022737"/>
    </source>
</evidence>
<dbReference type="GO" id="GO:0006654">
    <property type="term" value="P:phosphatidic acid biosynthetic process"/>
    <property type="evidence" value="ECO:0007669"/>
    <property type="project" value="InterPro"/>
</dbReference>
<evidence type="ECO:0000256" key="3">
    <source>
        <dbReference type="ARBA" id="ARBA00022801"/>
    </source>
</evidence>
<keyword evidence="5" id="KW-0443">Lipid metabolism</keyword>
<dbReference type="AlphaFoldDB" id="A0A4Y7SV39"/>
<dbReference type="InterPro" id="IPR015679">
    <property type="entry name" value="PLipase_D_fam"/>
</dbReference>
<proteinExistence type="predicted"/>
<dbReference type="InterPro" id="IPR016555">
    <property type="entry name" value="PLipase_D_euk"/>
</dbReference>
<dbReference type="EC" id="3.1.4.4" evidence="1"/>
<dbReference type="CDD" id="cd09141">
    <property type="entry name" value="PLDc_vPLD1_2_yPLD_like_2"/>
    <property type="match status" value="1"/>
</dbReference>
<name>A0A4Y7SV39_COPMI</name>
<dbReference type="PANTHER" id="PTHR18896">
    <property type="entry name" value="PHOSPHOLIPASE D"/>
    <property type="match status" value="1"/>
</dbReference>
<evidence type="ECO:0000313" key="7">
    <source>
        <dbReference type="EMBL" id="TEB25730.1"/>
    </source>
</evidence>